<feature type="compositionally biased region" description="Pro residues" evidence="1">
    <location>
        <begin position="83"/>
        <end position="96"/>
    </location>
</feature>
<evidence type="ECO:0000313" key="3">
    <source>
        <dbReference type="EMBL" id="MBB5987170.1"/>
    </source>
</evidence>
<sequence>MRIAISIGLAVLALPAAAGHAQPAGDAAANWEAVVQCARQTGAPARHACIDQVLRGSGVLDSEREMNEARQSFGQQGRSEAAPVPPPTAPAVPAMPAPAQRAEAAPAAPAPAPAAPPPPLRALQTEVASARLAADRKLVITTREGAVWRQTETIELRASPRAGDSFEIEEAALGGHRCKLGRSRIFRCERVN</sequence>
<dbReference type="RefSeq" id="WP_184155502.1">
    <property type="nucleotide sequence ID" value="NZ_JACHKA010000001.1"/>
</dbReference>
<evidence type="ECO:0000256" key="2">
    <source>
        <dbReference type="SAM" id="SignalP"/>
    </source>
</evidence>
<protein>
    <submittedName>
        <fullName evidence="3">Uncharacterized protein</fullName>
    </submittedName>
</protein>
<name>A0ABR6NIT5_9SPHN</name>
<dbReference type="Proteomes" id="UP001138540">
    <property type="component" value="Unassembled WGS sequence"/>
</dbReference>
<feature type="compositionally biased region" description="Polar residues" evidence="1">
    <location>
        <begin position="69"/>
        <end position="78"/>
    </location>
</feature>
<keyword evidence="4" id="KW-1185">Reference proteome</keyword>
<feature type="region of interest" description="Disordered" evidence="1">
    <location>
        <begin position="65"/>
        <end position="120"/>
    </location>
</feature>
<evidence type="ECO:0000313" key="4">
    <source>
        <dbReference type="Proteomes" id="UP001138540"/>
    </source>
</evidence>
<dbReference type="EMBL" id="JACHKA010000001">
    <property type="protein sequence ID" value="MBB5987170.1"/>
    <property type="molecule type" value="Genomic_DNA"/>
</dbReference>
<accession>A0ABR6NIT5</accession>
<feature type="compositionally biased region" description="Low complexity" evidence="1">
    <location>
        <begin position="97"/>
        <end position="107"/>
    </location>
</feature>
<gene>
    <name evidence="3" type="ORF">HNP60_003144</name>
</gene>
<feature type="compositionally biased region" description="Pro residues" evidence="1">
    <location>
        <begin position="108"/>
        <end position="120"/>
    </location>
</feature>
<reference evidence="3 4" key="1">
    <citation type="submission" date="2020-08" db="EMBL/GenBank/DDBJ databases">
        <title>Exploring microbial biodiversity for novel pathways involved in the catabolism of aromatic compounds derived from lignin.</title>
        <authorList>
            <person name="Elkins J."/>
        </authorList>
    </citation>
    <scope>NUCLEOTIDE SEQUENCE [LARGE SCALE GENOMIC DNA]</scope>
    <source>
        <strain evidence="3 4">B1D3A</strain>
    </source>
</reference>
<comment type="caution">
    <text evidence="3">The sequence shown here is derived from an EMBL/GenBank/DDBJ whole genome shotgun (WGS) entry which is preliminary data.</text>
</comment>
<proteinExistence type="predicted"/>
<feature type="signal peptide" evidence="2">
    <location>
        <begin position="1"/>
        <end position="21"/>
    </location>
</feature>
<keyword evidence="2" id="KW-0732">Signal</keyword>
<organism evidence="3 4">
    <name type="scientific">Sphingobium lignivorans</name>
    <dbReference type="NCBI Taxonomy" id="2735886"/>
    <lineage>
        <taxon>Bacteria</taxon>
        <taxon>Pseudomonadati</taxon>
        <taxon>Pseudomonadota</taxon>
        <taxon>Alphaproteobacteria</taxon>
        <taxon>Sphingomonadales</taxon>
        <taxon>Sphingomonadaceae</taxon>
        <taxon>Sphingobium</taxon>
    </lineage>
</organism>
<evidence type="ECO:0000256" key="1">
    <source>
        <dbReference type="SAM" id="MobiDB-lite"/>
    </source>
</evidence>
<feature type="chain" id="PRO_5046933847" evidence="2">
    <location>
        <begin position="22"/>
        <end position="192"/>
    </location>
</feature>